<evidence type="ECO:0000313" key="1">
    <source>
        <dbReference type="EMBL" id="KAE9052125.1"/>
    </source>
</evidence>
<organism evidence="1 2">
    <name type="scientific">Phytophthora rubi</name>
    <dbReference type="NCBI Taxonomy" id="129364"/>
    <lineage>
        <taxon>Eukaryota</taxon>
        <taxon>Sar</taxon>
        <taxon>Stramenopiles</taxon>
        <taxon>Oomycota</taxon>
        <taxon>Peronosporomycetes</taxon>
        <taxon>Peronosporales</taxon>
        <taxon>Peronosporaceae</taxon>
        <taxon>Phytophthora</taxon>
    </lineage>
</organism>
<evidence type="ECO:0000313" key="2">
    <source>
        <dbReference type="Proteomes" id="UP000429607"/>
    </source>
</evidence>
<protein>
    <submittedName>
        <fullName evidence="1">Uncharacterized protein</fullName>
    </submittedName>
</protein>
<proteinExistence type="predicted"/>
<name>A0A6A3P2E2_9STRA</name>
<sequence>MKVGGSFNRFSPLYRSRMRCLVESMAALLVLTSSPFSSSCSFCEAVLGSYAKA</sequence>
<dbReference type="AlphaFoldDB" id="A0A6A3P2E2"/>
<gene>
    <name evidence="1" type="ORF">PR001_g802</name>
</gene>
<comment type="caution">
    <text evidence="1">The sequence shown here is derived from an EMBL/GenBank/DDBJ whole genome shotgun (WGS) entry which is preliminary data.</text>
</comment>
<accession>A0A6A3P2E2</accession>
<dbReference type="Proteomes" id="UP000429607">
    <property type="component" value="Unassembled WGS sequence"/>
</dbReference>
<reference evidence="1 2" key="1">
    <citation type="submission" date="2018-09" db="EMBL/GenBank/DDBJ databases">
        <title>Genomic investigation of the strawberry pathogen Phytophthora fragariae indicates pathogenicity is determined by transcriptional variation in three key races.</title>
        <authorList>
            <person name="Adams T.M."/>
            <person name="Armitage A.D."/>
            <person name="Sobczyk M.K."/>
            <person name="Bates H.J."/>
            <person name="Dunwell J.M."/>
            <person name="Nellist C.F."/>
            <person name="Harrison R.J."/>
        </authorList>
    </citation>
    <scope>NUCLEOTIDE SEQUENCE [LARGE SCALE GENOMIC DNA]</scope>
    <source>
        <strain evidence="1 2">SCRP249</strain>
    </source>
</reference>
<dbReference type="EMBL" id="QXFV01000022">
    <property type="protein sequence ID" value="KAE9052125.1"/>
    <property type="molecule type" value="Genomic_DNA"/>
</dbReference>